<dbReference type="SUPFAM" id="SSF50630">
    <property type="entry name" value="Acid proteases"/>
    <property type="match status" value="1"/>
</dbReference>
<keyword evidence="11" id="KW-1185">Reference proteome</keyword>
<evidence type="ECO:0000256" key="3">
    <source>
        <dbReference type="ARBA" id="ARBA00022729"/>
    </source>
</evidence>
<dbReference type="InterPro" id="IPR021109">
    <property type="entry name" value="Peptidase_aspartic_dom_sf"/>
</dbReference>
<dbReference type="InterPro" id="IPR033121">
    <property type="entry name" value="PEPTIDASE_A1"/>
</dbReference>
<evidence type="ECO:0000313" key="11">
    <source>
        <dbReference type="Proteomes" id="UP001295684"/>
    </source>
</evidence>
<evidence type="ECO:0000259" key="9">
    <source>
        <dbReference type="PROSITE" id="PS51767"/>
    </source>
</evidence>
<keyword evidence="3 8" id="KW-0732">Signal</keyword>
<sequence>MFWRICILLSALLLLFTPFIAAKRGYKLSKICKNSEKTLIPYLVQENVYAAPIYGNISETLYYYVNVYVGDPANPSKQALIVDTGSTATCLPCKEKCTKCGNHIFPQFSLSESSKASVEHCNGHNCECGESNECLFTSFYDEGSLYEGFYVTDYFQFSDNTLISKAPRYTFGCVTKETNLFLTQEANGIMGLAPVIRNEFKPVYYTYYETGFIKKLQFSLLLTKDGGVMYLGGYDSSVLLEPVQNIIWMKNIAEENYIVKFDSYSVGGQLLPGNLIKAKIDSGMTFVYTTKKQFNHIDQVINSLCRQGNYKCLGEKYSQGCYKFSPIQELTYEDFFYSYPVISFNMGSQKVHWYPNDYFYRKNPTTFCLAIEPFASDETKVVLGASFLRNNLAIFDIENKRIGIVRAALNGCENTQSSVNSCNIHPDLSPIIASEEDIIKYNRVSSTKSRLE</sequence>
<feature type="active site" evidence="7">
    <location>
        <position position="83"/>
    </location>
</feature>
<dbReference type="Gene3D" id="2.40.70.10">
    <property type="entry name" value="Acid Proteases"/>
    <property type="match status" value="2"/>
</dbReference>
<name>A0AAD1UL06_EUPCR</name>
<dbReference type="GO" id="GO:0006508">
    <property type="term" value="P:proteolysis"/>
    <property type="evidence" value="ECO:0007669"/>
    <property type="project" value="UniProtKB-KW"/>
</dbReference>
<feature type="chain" id="PRO_5041911526" description="Peptidase A1 domain-containing protein" evidence="8">
    <location>
        <begin position="23"/>
        <end position="452"/>
    </location>
</feature>
<feature type="domain" description="Peptidase A1" evidence="9">
    <location>
        <begin position="63"/>
        <end position="405"/>
    </location>
</feature>
<dbReference type="PROSITE" id="PS51767">
    <property type="entry name" value="PEPTIDASE_A1"/>
    <property type="match status" value="1"/>
</dbReference>
<feature type="signal peptide" evidence="8">
    <location>
        <begin position="1"/>
        <end position="22"/>
    </location>
</feature>
<comment type="caution">
    <text evidence="10">The sequence shown here is derived from an EMBL/GenBank/DDBJ whole genome shotgun (WGS) entry which is preliminary data.</text>
</comment>
<keyword evidence="2" id="KW-0645">Protease</keyword>
<accession>A0AAD1UL06</accession>
<comment type="similarity">
    <text evidence="1">Belongs to the peptidase A1 family.</text>
</comment>
<dbReference type="EMBL" id="CAMPGE010009878">
    <property type="protein sequence ID" value="CAI2368737.1"/>
    <property type="molecule type" value="Genomic_DNA"/>
</dbReference>
<evidence type="ECO:0000256" key="5">
    <source>
        <dbReference type="ARBA" id="ARBA00022801"/>
    </source>
</evidence>
<dbReference type="GO" id="GO:0004190">
    <property type="term" value="F:aspartic-type endopeptidase activity"/>
    <property type="evidence" value="ECO:0007669"/>
    <property type="project" value="UniProtKB-KW"/>
</dbReference>
<keyword evidence="5" id="KW-0378">Hydrolase</keyword>
<evidence type="ECO:0000256" key="6">
    <source>
        <dbReference type="ARBA" id="ARBA00023145"/>
    </source>
</evidence>
<evidence type="ECO:0000256" key="1">
    <source>
        <dbReference type="ARBA" id="ARBA00007447"/>
    </source>
</evidence>
<evidence type="ECO:0000256" key="2">
    <source>
        <dbReference type="ARBA" id="ARBA00022670"/>
    </source>
</evidence>
<dbReference type="PANTHER" id="PTHR47965">
    <property type="entry name" value="ASPARTYL PROTEASE-RELATED"/>
    <property type="match status" value="1"/>
</dbReference>
<proteinExistence type="inferred from homology"/>
<organism evidence="10 11">
    <name type="scientific">Euplotes crassus</name>
    <dbReference type="NCBI Taxonomy" id="5936"/>
    <lineage>
        <taxon>Eukaryota</taxon>
        <taxon>Sar</taxon>
        <taxon>Alveolata</taxon>
        <taxon>Ciliophora</taxon>
        <taxon>Intramacronucleata</taxon>
        <taxon>Spirotrichea</taxon>
        <taxon>Hypotrichia</taxon>
        <taxon>Euplotida</taxon>
        <taxon>Euplotidae</taxon>
        <taxon>Moneuplotes</taxon>
    </lineage>
</organism>
<protein>
    <recommendedName>
        <fullName evidence="9">Peptidase A1 domain-containing protein</fullName>
    </recommendedName>
</protein>
<keyword evidence="4" id="KW-0064">Aspartyl protease</keyword>
<evidence type="ECO:0000256" key="8">
    <source>
        <dbReference type="SAM" id="SignalP"/>
    </source>
</evidence>
<evidence type="ECO:0000256" key="7">
    <source>
        <dbReference type="PIRSR" id="PIRSR601461-1"/>
    </source>
</evidence>
<dbReference type="Pfam" id="PF00026">
    <property type="entry name" value="Asp"/>
    <property type="match status" value="1"/>
</dbReference>
<dbReference type="PANTHER" id="PTHR47965:SF12">
    <property type="entry name" value="ASPARTIC PROTEINASE 3-RELATED"/>
    <property type="match status" value="1"/>
</dbReference>
<evidence type="ECO:0000313" key="10">
    <source>
        <dbReference type="EMBL" id="CAI2368737.1"/>
    </source>
</evidence>
<reference evidence="10" key="1">
    <citation type="submission" date="2023-07" db="EMBL/GenBank/DDBJ databases">
        <authorList>
            <consortium name="AG Swart"/>
            <person name="Singh M."/>
            <person name="Singh A."/>
            <person name="Seah K."/>
            <person name="Emmerich C."/>
        </authorList>
    </citation>
    <scope>NUCLEOTIDE SEQUENCE</scope>
    <source>
        <strain evidence="10">DP1</strain>
    </source>
</reference>
<dbReference type="Proteomes" id="UP001295684">
    <property type="component" value="Unassembled WGS sequence"/>
</dbReference>
<feature type="active site" evidence="7">
    <location>
        <position position="281"/>
    </location>
</feature>
<evidence type="ECO:0000256" key="4">
    <source>
        <dbReference type="ARBA" id="ARBA00022750"/>
    </source>
</evidence>
<dbReference type="AlphaFoldDB" id="A0AAD1UL06"/>
<dbReference type="InterPro" id="IPR001461">
    <property type="entry name" value="Aspartic_peptidase_A1"/>
</dbReference>
<gene>
    <name evidence="10" type="ORF">ECRASSUSDP1_LOCUS10033</name>
</gene>
<keyword evidence="6" id="KW-0865">Zymogen</keyword>